<sequence>MNKKIRIALFALSLAISFSCGDVVKTTYGNRNLYIFFNDAPKEREYLMVLEIRSEKRKFSYEFSENPKLNMLFEYNSNSETLKFGFDEYKAVKGSEIMIEEISGLPFKKYDLTEPIIDGTGPILFNSEYGVLAIGNVLAPDFVYLPHNGELKTANLIREKLHQ</sequence>
<dbReference type="PROSITE" id="PS51257">
    <property type="entry name" value="PROKAR_LIPOPROTEIN"/>
    <property type="match status" value="1"/>
</dbReference>
<evidence type="ECO:0000313" key="2">
    <source>
        <dbReference type="EMBL" id="PCE63481.1"/>
    </source>
</evidence>
<evidence type="ECO:0008006" key="4">
    <source>
        <dbReference type="Google" id="ProtNLM"/>
    </source>
</evidence>
<organism evidence="2 3">
    <name type="scientific">Sediminicola luteus</name>
    <dbReference type="NCBI Taxonomy" id="319238"/>
    <lineage>
        <taxon>Bacteria</taxon>
        <taxon>Pseudomonadati</taxon>
        <taxon>Bacteroidota</taxon>
        <taxon>Flavobacteriia</taxon>
        <taxon>Flavobacteriales</taxon>
        <taxon>Flavobacteriaceae</taxon>
        <taxon>Sediminicola</taxon>
    </lineage>
</organism>
<keyword evidence="1" id="KW-0732">Signal</keyword>
<dbReference type="OrthoDB" id="1425427at2"/>
<dbReference type="RefSeq" id="WP_097443433.1">
    <property type="nucleotide sequence ID" value="NZ_NBWU01000005.1"/>
</dbReference>
<dbReference type="EMBL" id="NBWU01000005">
    <property type="protein sequence ID" value="PCE63481.1"/>
    <property type="molecule type" value="Genomic_DNA"/>
</dbReference>
<keyword evidence="3" id="KW-1185">Reference proteome</keyword>
<dbReference type="AlphaFoldDB" id="A0A2A4G4X3"/>
<name>A0A2A4G4X3_9FLAO</name>
<proteinExistence type="predicted"/>
<protein>
    <recommendedName>
        <fullName evidence="4">Lipoprotein</fullName>
    </recommendedName>
</protein>
<gene>
    <name evidence="2" type="ORF">B7P33_14825</name>
</gene>
<feature type="signal peptide" evidence="1">
    <location>
        <begin position="1"/>
        <end position="21"/>
    </location>
</feature>
<evidence type="ECO:0000313" key="3">
    <source>
        <dbReference type="Proteomes" id="UP000219559"/>
    </source>
</evidence>
<accession>A0A2A4G4X3</accession>
<feature type="chain" id="PRO_5012901284" description="Lipoprotein" evidence="1">
    <location>
        <begin position="22"/>
        <end position="163"/>
    </location>
</feature>
<dbReference type="Proteomes" id="UP000219559">
    <property type="component" value="Unassembled WGS sequence"/>
</dbReference>
<evidence type="ECO:0000256" key="1">
    <source>
        <dbReference type="SAM" id="SignalP"/>
    </source>
</evidence>
<comment type="caution">
    <text evidence="2">The sequence shown here is derived from an EMBL/GenBank/DDBJ whole genome shotgun (WGS) entry which is preliminary data.</text>
</comment>
<reference evidence="2 3" key="1">
    <citation type="submission" date="2017-04" db="EMBL/GenBank/DDBJ databases">
        <title>A new member of the family Flavobacteriaceae isolated from ascidians.</title>
        <authorList>
            <person name="Chen L."/>
        </authorList>
    </citation>
    <scope>NUCLEOTIDE SEQUENCE [LARGE SCALE GENOMIC DNA]</scope>
    <source>
        <strain evidence="2 3">HQA918</strain>
    </source>
</reference>